<dbReference type="InterPro" id="IPR050832">
    <property type="entry name" value="Bact_Acetyltransf"/>
</dbReference>
<evidence type="ECO:0000256" key="2">
    <source>
        <dbReference type="ARBA" id="ARBA00023315"/>
    </source>
</evidence>
<dbReference type="PROSITE" id="PS51186">
    <property type="entry name" value="GNAT"/>
    <property type="match status" value="1"/>
</dbReference>
<dbReference type="GO" id="GO:0016747">
    <property type="term" value="F:acyltransferase activity, transferring groups other than amino-acyl groups"/>
    <property type="evidence" value="ECO:0007669"/>
    <property type="project" value="InterPro"/>
</dbReference>
<dbReference type="CDD" id="cd04301">
    <property type="entry name" value="NAT_SF"/>
    <property type="match status" value="1"/>
</dbReference>
<keyword evidence="4" id="KW-0687">Ribonucleoprotein</keyword>
<keyword evidence="1" id="KW-0808">Transferase</keyword>
<dbReference type="Proteomes" id="UP000199062">
    <property type="component" value="Unassembled WGS sequence"/>
</dbReference>
<evidence type="ECO:0000313" key="4">
    <source>
        <dbReference type="EMBL" id="SFR96571.1"/>
    </source>
</evidence>
<dbReference type="OrthoDB" id="11597at2157"/>
<dbReference type="EMBL" id="FOZK01000002">
    <property type="protein sequence ID" value="SFR96571.1"/>
    <property type="molecule type" value="Genomic_DNA"/>
</dbReference>
<dbReference type="PANTHER" id="PTHR43877:SF1">
    <property type="entry name" value="ACETYLTRANSFERASE"/>
    <property type="match status" value="1"/>
</dbReference>
<dbReference type="GO" id="GO:0005840">
    <property type="term" value="C:ribosome"/>
    <property type="evidence" value="ECO:0007669"/>
    <property type="project" value="UniProtKB-KW"/>
</dbReference>
<evidence type="ECO:0000313" key="5">
    <source>
        <dbReference type="Proteomes" id="UP000199062"/>
    </source>
</evidence>
<dbReference type="PANTHER" id="PTHR43877">
    <property type="entry name" value="AMINOALKYLPHOSPHONATE N-ACETYLTRANSFERASE-RELATED-RELATED"/>
    <property type="match status" value="1"/>
</dbReference>
<dbReference type="SUPFAM" id="SSF55729">
    <property type="entry name" value="Acyl-CoA N-acyltransferases (Nat)"/>
    <property type="match status" value="1"/>
</dbReference>
<keyword evidence="4" id="KW-0689">Ribosomal protein</keyword>
<dbReference type="RefSeq" id="WP_089815785.1">
    <property type="nucleotide sequence ID" value="NZ_FOZK01000002.1"/>
</dbReference>
<evidence type="ECO:0000259" key="3">
    <source>
        <dbReference type="PROSITE" id="PS51186"/>
    </source>
</evidence>
<dbReference type="STRING" id="767519.SAMN05216559_1647"/>
<reference evidence="4 5" key="1">
    <citation type="submission" date="2016-10" db="EMBL/GenBank/DDBJ databases">
        <authorList>
            <person name="de Groot N.N."/>
        </authorList>
    </citation>
    <scope>NUCLEOTIDE SEQUENCE [LARGE SCALE GENOMIC DNA]</scope>
    <source>
        <strain evidence="4 5">CGMCC 1.10457</strain>
    </source>
</reference>
<dbReference type="AlphaFoldDB" id="A0A1I6KZD6"/>
<dbReference type="InterPro" id="IPR016181">
    <property type="entry name" value="Acyl_CoA_acyltransferase"/>
</dbReference>
<keyword evidence="2" id="KW-0012">Acyltransferase</keyword>
<sequence length="173" mass="18804">MPRNVTVREASANDVTAIQHVARATWHAAYGDVLSAPAIDEQVDEWYRDGVVADAVQSDDVVYLVASEDGDVVGFTSAGPSEQVSDDAEEDVAQLYTIYVAPDYWRDGIGSRLFDTVLGRLRQREFDAVRICVLEANDVGRAFYEAQGFPPVEEDTGTIAGEPVAEVVYAGTL</sequence>
<organism evidence="4 5">
    <name type="scientific">Halomicrobium zhouii</name>
    <dbReference type="NCBI Taxonomy" id="767519"/>
    <lineage>
        <taxon>Archaea</taxon>
        <taxon>Methanobacteriati</taxon>
        <taxon>Methanobacteriota</taxon>
        <taxon>Stenosarchaea group</taxon>
        <taxon>Halobacteria</taxon>
        <taxon>Halobacteriales</taxon>
        <taxon>Haloarculaceae</taxon>
        <taxon>Halomicrobium</taxon>
    </lineage>
</organism>
<gene>
    <name evidence="4" type="ORF">SAMN05216559_1647</name>
</gene>
<feature type="domain" description="N-acetyltransferase" evidence="3">
    <location>
        <begin position="5"/>
        <end position="173"/>
    </location>
</feature>
<evidence type="ECO:0000256" key="1">
    <source>
        <dbReference type="ARBA" id="ARBA00022679"/>
    </source>
</evidence>
<name>A0A1I6KZD6_9EURY</name>
<proteinExistence type="predicted"/>
<keyword evidence="5" id="KW-1185">Reference proteome</keyword>
<dbReference type="Pfam" id="PF00583">
    <property type="entry name" value="Acetyltransf_1"/>
    <property type="match status" value="1"/>
</dbReference>
<protein>
    <submittedName>
        <fullName evidence="4">Ribosomal protein S18 acetylase RimI</fullName>
    </submittedName>
</protein>
<accession>A0A1I6KZD6</accession>
<dbReference type="InterPro" id="IPR000182">
    <property type="entry name" value="GNAT_dom"/>
</dbReference>
<dbReference type="Gene3D" id="3.40.630.30">
    <property type="match status" value="1"/>
</dbReference>